<feature type="compositionally biased region" description="Basic residues" evidence="1">
    <location>
        <begin position="27"/>
        <end position="39"/>
    </location>
</feature>
<sequence>MDGTAPSSSARLRPGKGSRGVYLGTGWKRHREWRRKRGHGASAGRVVDASRPDDGAWSAGPTRASAVICRLAVHGAALRSAARADRSEGALETERARSEPQYIRVVGGPGRGRRRPRWTRGPVRSWRPKAEGKEDEAPSRRR</sequence>
<proteinExistence type="predicted"/>
<feature type="region of interest" description="Disordered" evidence="1">
    <location>
        <begin position="1"/>
        <end position="60"/>
    </location>
</feature>
<name>K0RTL6_THAOC</name>
<protein>
    <submittedName>
        <fullName evidence="2">Uncharacterized protein</fullName>
    </submittedName>
</protein>
<feature type="non-terminal residue" evidence="2">
    <location>
        <position position="142"/>
    </location>
</feature>
<dbReference type="AlphaFoldDB" id="K0RTL6"/>
<feature type="compositionally biased region" description="Polar residues" evidence="1">
    <location>
        <begin position="1"/>
        <end position="10"/>
    </location>
</feature>
<dbReference type="Proteomes" id="UP000266841">
    <property type="component" value="Unassembled WGS sequence"/>
</dbReference>
<feature type="compositionally biased region" description="Basic and acidic residues" evidence="1">
    <location>
        <begin position="82"/>
        <end position="98"/>
    </location>
</feature>
<gene>
    <name evidence="2" type="ORF">THAOC_28550</name>
</gene>
<keyword evidence="3" id="KW-1185">Reference proteome</keyword>
<evidence type="ECO:0000313" key="3">
    <source>
        <dbReference type="Proteomes" id="UP000266841"/>
    </source>
</evidence>
<reference evidence="2 3" key="1">
    <citation type="journal article" date="2012" name="Genome Biol.">
        <title>Genome and low-iron response of an oceanic diatom adapted to chronic iron limitation.</title>
        <authorList>
            <person name="Lommer M."/>
            <person name="Specht M."/>
            <person name="Roy A.S."/>
            <person name="Kraemer L."/>
            <person name="Andreson R."/>
            <person name="Gutowska M.A."/>
            <person name="Wolf J."/>
            <person name="Bergner S.V."/>
            <person name="Schilhabel M.B."/>
            <person name="Klostermeier U.C."/>
            <person name="Beiko R.G."/>
            <person name="Rosenstiel P."/>
            <person name="Hippler M."/>
            <person name="Laroche J."/>
        </authorList>
    </citation>
    <scope>NUCLEOTIDE SEQUENCE [LARGE SCALE GENOMIC DNA]</scope>
    <source>
        <strain evidence="2 3">CCMP1005</strain>
    </source>
</reference>
<feature type="region of interest" description="Disordered" evidence="1">
    <location>
        <begin position="79"/>
        <end position="142"/>
    </location>
</feature>
<accession>K0RTL6</accession>
<dbReference type="EMBL" id="AGNL01040249">
    <property type="protein sequence ID" value="EJK52206.1"/>
    <property type="molecule type" value="Genomic_DNA"/>
</dbReference>
<comment type="caution">
    <text evidence="2">The sequence shown here is derived from an EMBL/GenBank/DDBJ whole genome shotgun (WGS) entry which is preliminary data.</text>
</comment>
<evidence type="ECO:0000313" key="2">
    <source>
        <dbReference type="EMBL" id="EJK52206.1"/>
    </source>
</evidence>
<evidence type="ECO:0000256" key="1">
    <source>
        <dbReference type="SAM" id="MobiDB-lite"/>
    </source>
</evidence>
<feature type="compositionally biased region" description="Basic and acidic residues" evidence="1">
    <location>
        <begin position="128"/>
        <end position="142"/>
    </location>
</feature>
<organism evidence="2 3">
    <name type="scientific">Thalassiosira oceanica</name>
    <name type="common">Marine diatom</name>
    <dbReference type="NCBI Taxonomy" id="159749"/>
    <lineage>
        <taxon>Eukaryota</taxon>
        <taxon>Sar</taxon>
        <taxon>Stramenopiles</taxon>
        <taxon>Ochrophyta</taxon>
        <taxon>Bacillariophyta</taxon>
        <taxon>Coscinodiscophyceae</taxon>
        <taxon>Thalassiosirophycidae</taxon>
        <taxon>Thalassiosirales</taxon>
        <taxon>Thalassiosiraceae</taxon>
        <taxon>Thalassiosira</taxon>
    </lineage>
</organism>